<feature type="domain" description="Glycosyl hydrolase family 32 N-terminal" evidence="7">
    <location>
        <begin position="81"/>
        <end position="340"/>
    </location>
</feature>
<dbReference type="InterPro" id="IPR013189">
    <property type="entry name" value="Glyco_hydro_32_C"/>
</dbReference>
<dbReference type="Gene3D" id="2.115.10.20">
    <property type="entry name" value="Glycosyl hydrolase domain, family 43"/>
    <property type="match status" value="1"/>
</dbReference>
<dbReference type="Gene3D" id="2.60.120.560">
    <property type="entry name" value="Exo-inulinase, domain 1"/>
    <property type="match status" value="1"/>
</dbReference>
<dbReference type="OrthoDB" id="202537at2759"/>
<evidence type="ECO:0000259" key="7">
    <source>
        <dbReference type="Pfam" id="PF00251"/>
    </source>
</evidence>
<dbReference type="GO" id="GO:0005737">
    <property type="term" value="C:cytoplasm"/>
    <property type="evidence" value="ECO:0007669"/>
    <property type="project" value="TreeGrafter"/>
</dbReference>
<name>A0A135LL72_PENPA</name>
<evidence type="ECO:0000256" key="3">
    <source>
        <dbReference type="ARBA" id="ARBA00022801"/>
    </source>
</evidence>
<dbReference type="AlphaFoldDB" id="A0A135LL72"/>
<dbReference type="InterPro" id="IPR001362">
    <property type="entry name" value="Glyco_hydro_32"/>
</dbReference>
<dbReference type="OMA" id="TWRPHTH"/>
<evidence type="ECO:0000256" key="6">
    <source>
        <dbReference type="SAM" id="SignalP"/>
    </source>
</evidence>
<dbReference type="SUPFAM" id="SSF75005">
    <property type="entry name" value="Arabinanase/levansucrase/invertase"/>
    <property type="match status" value="1"/>
</dbReference>
<keyword evidence="10" id="KW-1185">Reference proteome</keyword>
<comment type="caution">
    <text evidence="9">The sequence shown here is derived from an EMBL/GenBank/DDBJ whole genome shotgun (WGS) entry which is preliminary data.</text>
</comment>
<evidence type="ECO:0000313" key="10">
    <source>
        <dbReference type="Proteomes" id="UP000070168"/>
    </source>
</evidence>
<evidence type="ECO:0000256" key="5">
    <source>
        <dbReference type="RuleBase" id="RU362110"/>
    </source>
</evidence>
<reference evidence="9 10" key="1">
    <citation type="journal article" date="2016" name="BMC Genomics">
        <title>Genome sequencing and secondary metabolism of the postharvest pathogen Penicillium griseofulvum.</title>
        <authorList>
            <person name="Banani H."/>
            <person name="Marcet-Houben M."/>
            <person name="Ballester A.R."/>
            <person name="Abbruscato P."/>
            <person name="Gonzalez-Candelas L."/>
            <person name="Gabaldon T."/>
            <person name="Spadaro D."/>
        </authorList>
    </citation>
    <scope>NUCLEOTIDE SEQUENCE [LARGE SCALE GENOMIC DNA]</scope>
    <source>
        <strain evidence="9 10">PG3</strain>
    </source>
</reference>
<dbReference type="GO" id="GO:0005987">
    <property type="term" value="P:sucrose catabolic process"/>
    <property type="evidence" value="ECO:0007669"/>
    <property type="project" value="TreeGrafter"/>
</dbReference>
<proteinExistence type="inferred from homology"/>
<evidence type="ECO:0000259" key="8">
    <source>
        <dbReference type="Pfam" id="PF08244"/>
    </source>
</evidence>
<evidence type="ECO:0000256" key="4">
    <source>
        <dbReference type="ARBA" id="ARBA00023295"/>
    </source>
</evidence>
<dbReference type="InterPro" id="IPR013148">
    <property type="entry name" value="Glyco_hydro_32_N"/>
</dbReference>
<dbReference type="Pfam" id="PF00251">
    <property type="entry name" value="Glyco_hydro_32N"/>
    <property type="match status" value="1"/>
</dbReference>
<accession>A0A135LL72</accession>
<dbReference type="GO" id="GO:0004575">
    <property type="term" value="F:sucrose alpha-glucosidase activity"/>
    <property type="evidence" value="ECO:0007669"/>
    <property type="project" value="TreeGrafter"/>
</dbReference>
<keyword evidence="4 5" id="KW-0326">Glycosidase</keyword>
<dbReference type="PANTHER" id="PTHR42800">
    <property type="entry name" value="EXOINULINASE INUD (AFU_ORTHOLOGUE AFUA_5G00480)"/>
    <property type="match status" value="1"/>
</dbReference>
<organism evidence="9 10">
    <name type="scientific">Penicillium patulum</name>
    <name type="common">Penicillium griseofulvum</name>
    <dbReference type="NCBI Taxonomy" id="5078"/>
    <lineage>
        <taxon>Eukaryota</taxon>
        <taxon>Fungi</taxon>
        <taxon>Dikarya</taxon>
        <taxon>Ascomycota</taxon>
        <taxon>Pezizomycotina</taxon>
        <taxon>Eurotiomycetes</taxon>
        <taxon>Eurotiomycetidae</taxon>
        <taxon>Eurotiales</taxon>
        <taxon>Aspergillaceae</taxon>
        <taxon>Penicillium</taxon>
    </lineage>
</organism>
<comment type="similarity">
    <text evidence="1 5">Belongs to the glycosyl hydrolase 32 family.</text>
</comment>
<dbReference type="InterPro" id="IPR023296">
    <property type="entry name" value="Glyco_hydro_beta-prop_sf"/>
</dbReference>
<evidence type="ECO:0000313" key="9">
    <source>
        <dbReference type="EMBL" id="KXG49674.1"/>
    </source>
</evidence>
<dbReference type="PANTHER" id="PTHR42800:SF3">
    <property type="entry name" value="GLYCOSYL HYDROLASE FAMILY 32 N-TERMINAL DOMAIN-CONTAINING PROTEIN"/>
    <property type="match status" value="1"/>
</dbReference>
<dbReference type="STRING" id="5078.A0A135LL72"/>
<gene>
    <name evidence="9" type="ORF">PGRI_056420</name>
</gene>
<dbReference type="SUPFAM" id="SSF49899">
    <property type="entry name" value="Concanavalin A-like lectins/glucanases"/>
    <property type="match status" value="1"/>
</dbReference>
<dbReference type="CDD" id="cd18621">
    <property type="entry name" value="GH32_XdINV-like"/>
    <property type="match status" value="1"/>
</dbReference>
<evidence type="ECO:0000256" key="1">
    <source>
        <dbReference type="ARBA" id="ARBA00009902"/>
    </source>
</evidence>
<dbReference type="Pfam" id="PF08244">
    <property type="entry name" value="Glyco_hydro_32C"/>
    <property type="match status" value="1"/>
</dbReference>
<dbReference type="EMBL" id="LHQR01000048">
    <property type="protein sequence ID" value="KXG49674.1"/>
    <property type="molecule type" value="Genomic_DNA"/>
</dbReference>
<feature type="domain" description="Glycosyl hydrolase family 32 C-terminal" evidence="8">
    <location>
        <begin position="457"/>
        <end position="648"/>
    </location>
</feature>
<feature type="signal peptide" evidence="6">
    <location>
        <begin position="1"/>
        <end position="19"/>
    </location>
</feature>
<dbReference type="RefSeq" id="XP_040648210.1">
    <property type="nucleotide sequence ID" value="XM_040793355.1"/>
</dbReference>
<keyword evidence="3 5" id="KW-0378">Hydrolase</keyword>
<protein>
    <submittedName>
        <fullName evidence="9">Concanavalin A-like lectin/glucanases superfamily</fullName>
    </submittedName>
</protein>
<dbReference type="GeneID" id="63708655"/>
<dbReference type="InterPro" id="IPR013320">
    <property type="entry name" value="ConA-like_dom_sf"/>
</dbReference>
<dbReference type="Proteomes" id="UP000070168">
    <property type="component" value="Unassembled WGS sequence"/>
</dbReference>
<evidence type="ECO:0000256" key="2">
    <source>
        <dbReference type="ARBA" id="ARBA00022729"/>
    </source>
</evidence>
<keyword evidence="2 6" id="KW-0732">Signal</keyword>
<dbReference type="SMART" id="SM00640">
    <property type="entry name" value="Glyco_32"/>
    <property type="match status" value="1"/>
</dbReference>
<sequence>MKVTTTTSVLATIWAGVSAQDYNAPPPNLADLPELSLFETWRPHTHVLPPHGQIGDPCAHYNDPETGLFHVGFLHNGTGIAQVLTDDLVHYYDVNPNGNYSIVAGGPNDPLAVFDGSVIPSGVDGKPTLLYTSVSSLPIHWTLPYTRGSESQSLAVTYDGGKNFTKLQIPPVIPEPPVGLDVTAFRDPYVFQNAELDRSLGNPAGVWYTIISGGVRNVGPGMFLYQNTSPNFEQWEYLGEWYHEPANSTWGNGDWSRVFGYNFETSNVFGLTREGYSYNGEPFMTIAVESSYAPIQESVSSQHAMIWTAGSISTPRGENVTFAPEMVGVFDWGLASYAAAGKVLPRSSQASTASGAPDRFISYVWLTGDVFGGVVGFPAAQQGWQNTLLTARELYIKAIPNVVNNALVQETGSWRVAANSNSRGNCVELETLGIDIARETYAAMTATRRFTEPDRTTTSEGVIPFRRSPNSRFFILEAEIDFDTRASGLQAGFQILASDLESTNIYYQFSNESIMIDRSQTSAAADTTSGIDASPESGRIRLFDINENCGANGDNGANGGHNGGHWGGHKGRPFDFSSFGFPSPPNGVGRQHIETLNLTIVVDNSVLEVYANSRFVLSTWVRPWYANSTEIRFFQNGQGTASYSNIRFSDGLYDAYPDRPQ</sequence>
<feature type="chain" id="PRO_5007800666" evidence="6">
    <location>
        <begin position="20"/>
        <end position="661"/>
    </location>
</feature>
<dbReference type="GO" id="GO:0030246">
    <property type="term" value="F:carbohydrate binding"/>
    <property type="evidence" value="ECO:0007669"/>
    <property type="project" value="UniProtKB-KW"/>
</dbReference>
<keyword evidence="9" id="KW-0430">Lectin</keyword>